<reference evidence="1" key="1">
    <citation type="submission" date="2022-12" db="EMBL/GenBank/DDBJ databases">
        <title>Genome Sequence of Lasiodiplodia mahajangana.</title>
        <authorList>
            <person name="Buettner E."/>
        </authorList>
    </citation>
    <scope>NUCLEOTIDE SEQUENCE</scope>
    <source>
        <strain evidence="1">VT137</strain>
    </source>
</reference>
<keyword evidence="2" id="KW-1185">Reference proteome</keyword>
<dbReference type="Proteomes" id="UP001153332">
    <property type="component" value="Unassembled WGS sequence"/>
</dbReference>
<evidence type="ECO:0000313" key="1">
    <source>
        <dbReference type="EMBL" id="KAJ8132585.1"/>
    </source>
</evidence>
<protein>
    <submittedName>
        <fullName evidence="1">Uncharacterized protein</fullName>
    </submittedName>
</protein>
<comment type="caution">
    <text evidence="1">The sequence shown here is derived from an EMBL/GenBank/DDBJ whole genome shotgun (WGS) entry which is preliminary data.</text>
</comment>
<sequence length="224" mass="24407">MSNKPIRIAIFGSTGAGKTSFINNATGANLEVGEGANSSGSSSGQSRRPKGHHTCYVIGVSGQVRSGDRFGDTDLEDPQLFLRVTNWLANSYKQKGPLNGAIFLQSISQPRVELAEMNAIQLFEKILGDSAYPWAMVVSSFWNQVNEAFATKNESNREKTWQRLGTGGARFGRFHATEASALQIVQHFLNFRDAPLLLPQEAIQLQGQVWSTSAAIDTNGSRLC</sequence>
<dbReference type="EMBL" id="JAPUUL010000109">
    <property type="protein sequence ID" value="KAJ8132585.1"/>
    <property type="molecule type" value="Genomic_DNA"/>
</dbReference>
<organism evidence="1 2">
    <name type="scientific">Lasiodiplodia mahajangana</name>
    <dbReference type="NCBI Taxonomy" id="1108764"/>
    <lineage>
        <taxon>Eukaryota</taxon>
        <taxon>Fungi</taxon>
        <taxon>Dikarya</taxon>
        <taxon>Ascomycota</taxon>
        <taxon>Pezizomycotina</taxon>
        <taxon>Dothideomycetes</taxon>
        <taxon>Dothideomycetes incertae sedis</taxon>
        <taxon>Botryosphaeriales</taxon>
        <taxon>Botryosphaeriaceae</taxon>
        <taxon>Lasiodiplodia</taxon>
    </lineage>
</organism>
<evidence type="ECO:0000313" key="2">
    <source>
        <dbReference type="Proteomes" id="UP001153332"/>
    </source>
</evidence>
<gene>
    <name evidence="1" type="ORF">O1611_g1041</name>
</gene>
<accession>A0ACC2JYP4</accession>
<name>A0ACC2JYP4_9PEZI</name>
<proteinExistence type="predicted"/>